<keyword evidence="3" id="KW-0804">Transcription</keyword>
<evidence type="ECO:0000256" key="4">
    <source>
        <dbReference type="SAM" id="MobiDB-lite"/>
    </source>
</evidence>
<dbReference type="GO" id="GO:0003677">
    <property type="term" value="F:DNA binding"/>
    <property type="evidence" value="ECO:0007669"/>
    <property type="project" value="UniProtKB-KW"/>
</dbReference>
<dbReference type="InterPro" id="IPR046335">
    <property type="entry name" value="LacI/GalR-like_sensor"/>
</dbReference>
<name>A0A934RML7_9BACT</name>
<dbReference type="InterPro" id="IPR028082">
    <property type="entry name" value="Peripla_BP_I"/>
</dbReference>
<dbReference type="Gene3D" id="3.40.50.2300">
    <property type="match status" value="1"/>
</dbReference>
<feature type="compositionally biased region" description="Basic residues" evidence="4">
    <location>
        <begin position="1"/>
        <end position="20"/>
    </location>
</feature>
<proteinExistence type="predicted"/>
<keyword evidence="7" id="KW-1185">Reference proteome</keyword>
<dbReference type="SUPFAM" id="SSF53822">
    <property type="entry name" value="Periplasmic binding protein-like I"/>
    <property type="match status" value="1"/>
</dbReference>
<dbReference type="EMBL" id="JAENIO010000011">
    <property type="protein sequence ID" value="MBK1833603.1"/>
    <property type="molecule type" value="Genomic_DNA"/>
</dbReference>
<gene>
    <name evidence="6" type="ORF">JIN78_05970</name>
</gene>
<dbReference type="Proteomes" id="UP000604083">
    <property type="component" value="Unassembled WGS sequence"/>
</dbReference>
<evidence type="ECO:0000313" key="6">
    <source>
        <dbReference type="EMBL" id="MBK1833603.1"/>
    </source>
</evidence>
<accession>A0A934RML7</accession>
<reference evidence="6" key="1">
    <citation type="submission" date="2021-01" db="EMBL/GenBank/DDBJ databases">
        <title>Modified the classification status of verrucomicrobia.</title>
        <authorList>
            <person name="Feng X."/>
        </authorList>
    </citation>
    <scope>NUCLEOTIDE SEQUENCE</scope>
    <source>
        <strain evidence="6">KCTC 12986</strain>
    </source>
</reference>
<evidence type="ECO:0000313" key="7">
    <source>
        <dbReference type="Proteomes" id="UP000604083"/>
    </source>
</evidence>
<keyword evidence="1" id="KW-0805">Transcription regulation</keyword>
<evidence type="ECO:0000256" key="1">
    <source>
        <dbReference type="ARBA" id="ARBA00023015"/>
    </source>
</evidence>
<evidence type="ECO:0000259" key="5">
    <source>
        <dbReference type="Pfam" id="PF13377"/>
    </source>
</evidence>
<evidence type="ECO:0000256" key="3">
    <source>
        <dbReference type="ARBA" id="ARBA00023163"/>
    </source>
</evidence>
<evidence type="ECO:0000256" key="2">
    <source>
        <dbReference type="ARBA" id="ARBA00023125"/>
    </source>
</evidence>
<feature type="domain" description="Transcriptional regulator LacI/GalR-like sensor" evidence="5">
    <location>
        <begin position="41"/>
        <end position="87"/>
    </location>
</feature>
<protein>
    <submittedName>
        <fullName evidence="6">Substrate-binding domain-containing protein</fullName>
    </submittedName>
</protein>
<keyword evidence="2" id="KW-0238">DNA-binding</keyword>
<dbReference type="Pfam" id="PF13377">
    <property type="entry name" value="Peripla_BP_3"/>
    <property type="match status" value="1"/>
</dbReference>
<comment type="caution">
    <text evidence="6">The sequence shown here is derived from an EMBL/GenBank/DDBJ whole genome shotgun (WGS) entry which is preliminary data.</text>
</comment>
<organism evidence="6 7">
    <name type="scientific">Roseibacillus ishigakijimensis</name>
    <dbReference type="NCBI Taxonomy" id="454146"/>
    <lineage>
        <taxon>Bacteria</taxon>
        <taxon>Pseudomonadati</taxon>
        <taxon>Verrucomicrobiota</taxon>
        <taxon>Verrucomicrobiia</taxon>
        <taxon>Verrucomicrobiales</taxon>
        <taxon>Verrucomicrobiaceae</taxon>
        <taxon>Roseibacillus</taxon>
    </lineage>
</organism>
<sequence>MQQRPHSRHSHSNFGKVRHFRAPERQSRWLRRHGVRQPGHSPPLTTVHQPCQRIAISAFRAMMDRLVEPSLPARAISLTPHLVVRESRGAYTA</sequence>
<feature type="region of interest" description="Disordered" evidence="4">
    <location>
        <begin position="1"/>
        <end position="28"/>
    </location>
</feature>
<dbReference type="AlphaFoldDB" id="A0A934RML7"/>